<evidence type="ECO:0000259" key="1">
    <source>
        <dbReference type="Pfam" id="PF01370"/>
    </source>
</evidence>
<evidence type="ECO:0000313" key="2">
    <source>
        <dbReference type="EMBL" id="RHF00064.1"/>
    </source>
</evidence>
<protein>
    <submittedName>
        <fullName evidence="2">NAD-dependent epimerase/dehydratase family protein</fullName>
    </submittedName>
</protein>
<comment type="caution">
    <text evidence="2">The sequence shown here is derived from an EMBL/GenBank/DDBJ whole genome shotgun (WGS) entry which is preliminary data.</text>
</comment>
<name>A0A3R6FQI6_9FIRM</name>
<dbReference type="InterPro" id="IPR050177">
    <property type="entry name" value="Lipid_A_modif_metabolic_enz"/>
</dbReference>
<dbReference type="Pfam" id="PF01370">
    <property type="entry name" value="Epimerase"/>
    <property type="match status" value="1"/>
</dbReference>
<gene>
    <name evidence="2" type="ORF">DW707_02345</name>
</gene>
<accession>A0A3R6FQI6</accession>
<feature type="domain" description="NAD-dependent epimerase/dehydratase" evidence="1">
    <location>
        <begin position="5"/>
        <end position="207"/>
    </location>
</feature>
<proteinExistence type="predicted"/>
<dbReference type="SUPFAM" id="SSF51735">
    <property type="entry name" value="NAD(P)-binding Rossmann-fold domains"/>
    <property type="match status" value="1"/>
</dbReference>
<dbReference type="InterPro" id="IPR001509">
    <property type="entry name" value="Epimerase_deHydtase"/>
</dbReference>
<dbReference type="RefSeq" id="WP_118929732.1">
    <property type="nucleotide sequence ID" value="NZ_QSKW01000002.1"/>
</dbReference>
<dbReference type="Proteomes" id="UP000286271">
    <property type="component" value="Unassembled WGS sequence"/>
</dbReference>
<dbReference type="EMBL" id="QSKW01000002">
    <property type="protein sequence ID" value="RHF00064.1"/>
    <property type="molecule type" value="Genomic_DNA"/>
</dbReference>
<sequence>MKRVLITGANSYVGTSFERWMQRYPDYQVDTIDMVDGEWRNKSFSGHYAIFHVAGLAHADVTNVSEEVKKKYYAVNCDMAIETAKKAKAEGVCQFIFMSSMSVYGESAPVGKQRIITAQTAVSPANFYGDSKVQAEKGLLELSDENFKVVILRPPMVYGKGSKGNFPILEKFARTLPIFPAIKNERSMIFINNLCEFVHLAIEREVSGTFYPQNEEYVITSLMVKKIAMEHHKHIWVTPIFNWAIYLISRMPGQYGKLCNKAFGSLVYDKKLSEGPIRIEEYQTVPFGESIRLTRTEDDE</sequence>
<dbReference type="InterPro" id="IPR036291">
    <property type="entry name" value="NAD(P)-bd_dom_sf"/>
</dbReference>
<organism evidence="2 3">
    <name type="scientific">Roseburia inulinivorans</name>
    <dbReference type="NCBI Taxonomy" id="360807"/>
    <lineage>
        <taxon>Bacteria</taxon>
        <taxon>Bacillati</taxon>
        <taxon>Bacillota</taxon>
        <taxon>Clostridia</taxon>
        <taxon>Lachnospirales</taxon>
        <taxon>Lachnospiraceae</taxon>
        <taxon>Roseburia</taxon>
    </lineage>
</organism>
<dbReference type="Gene3D" id="3.40.50.720">
    <property type="entry name" value="NAD(P)-binding Rossmann-like Domain"/>
    <property type="match status" value="1"/>
</dbReference>
<evidence type="ECO:0000313" key="3">
    <source>
        <dbReference type="Proteomes" id="UP000286271"/>
    </source>
</evidence>
<dbReference type="AlphaFoldDB" id="A0A3R6FQI6"/>
<reference evidence="2 3" key="1">
    <citation type="submission" date="2018-08" db="EMBL/GenBank/DDBJ databases">
        <title>A genome reference for cultivated species of the human gut microbiota.</title>
        <authorList>
            <person name="Zou Y."/>
            <person name="Xue W."/>
            <person name="Luo G."/>
        </authorList>
    </citation>
    <scope>NUCLEOTIDE SEQUENCE [LARGE SCALE GENOMIC DNA]</scope>
    <source>
        <strain evidence="2 3">AM27-11</strain>
    </source>
</reference>
<dbReference type="PANTHER" id="PTHR43245:SF58">
    <property type="entry name" value="BLL5923 PROTEIN"/>
    <property type="match status" value="1"/>
</dbReference>
<dbReference type="PANTHER" id="PTHR43245">
    <property type="entry name" value="BIFUNCTIONAL POLYMYXIN RESISTANCE PROTEIN ARNA"/>
    <property type="match status" value="1"/>
</dbReference>